<evidence type="ECO:0000313" key="1">
    <source>
        <dbReference type="EMBL" id="ASA35877.1"/>
    </source>
</evidence>
<proteinExistence type="predicted"/>
<dbReference type="RefSeq" id="YP_009404342.1">
    <property type="nucleotide sequence ID" value="NC_035370.1"/>
</dbReference>
<sequence length="227" mass="26966">MDFTNYSLDGKVFYFFWNRQLHFFFAQLSIRCLLTWGLETNSLSHRIALTYLLHKGLKTNSLFDRLALTYVLNRDHKKNSLFDRLARAYLVRRGLEKNSLFDTIARGFMHLLKRRRQTENFFDQMALMYLVRRCDDAVHKCLSVRGFSDVFDFAEVEGRKLIDRNLQRISKTPLAFETAKIAVSCRSIEAFHQENIDEFEYTAELGYWTGALERLRQLEKEKNFESD</sequence>
<reference evidence="1" key="1">
    <citation type="journal article" date="2017" name="Am. J. Bot.">
        <title>The East Asian origin of the giant lobelias.</title>
        <authorList>
            <person name="Knox E.B."/>
            <person name="Li C."/>
        </authorList>
    </citation>
    <scope>NUCLEOTIDE SEQUENCE</scope>
</reference>
<protein>
    <submittedName>
        <fullName evidence="1">Uncharacterized protein</fullName>
    </submittedName>
</protein>
<dbReference type="AlphaFoldDB" id="A0A1Z2QWW5"/>
<dbReference type="EMBL" id="MF061186">
    <property type="protein sequence ID" value="ASA35877.1"/>
    <property type="molecule type" value="Genomic_DNA"/>
</dbReference>
<gene>
    <name evidence="1" type="primary">ORF227</name>
    <name evidence="1" type="ORF">Lo_chi1Pt0568</name>
</gene>
<dbReference type="GeneID" id="33369083"/>
<name>A0A1Z2QWW5_9ASTR</name>
<accession>A0A1Z2QWW5</accession>
<keyword evidence="1" id="KW-0934">Plastid</keyword>
<geneLocation type="plastid" evidence="1"/>
<organism evidence="1">
    <name type="scientific">Lobelia chinensis</name>
    <dbReference type="NCBI Taxonomy" id="368926"/>
    <lineage>
        <taxon>Eukaryota</taxon>
        <taxon>Viridiplantae</taxon>
        <taxon>Streptophyta</taxon>
        <taxon>Embryophyta</taxon>
        <taxon>Tracheophyta</taxon>
        <taxon>Spermatophyta</taxon>
        <taxon>Magnoliopsida</taxon>
        <taxon>eudicotyledons</taxon>
        <taxon>Gunneridae</taxon>
        <taxon>Pentapetalae</taxon>
        <taxon>asterids</taxon>
        <taxon>campanulids</taxon>
        <taxon>Asterales</taxon>
        <taxon>Campanulaceae</taxon>
        <taxon>Lobelia</taxon>
    </lineage>
</organism>